<evidence type="ECO:0000259" key="4">
    <source>
        <dbReference type="Pfam" id="PF25390"/>
    </source>
</evidence>
<comment type="caution">
    <text evidence="5">The sequence shown here is derived from an EMBL/GenBank/DDBJ whole genome shotgun (WGS) entry which is preliminary data.</text>
</comment>
<dbReference type="InterPro" id="IPR051210">
    <property type="entry name" value="Ub_ligase/GEF_domain"/>
</dbReference>
<organism evidence="5 6">
    <name type="scientific">[Myrmecia] bisecta</name>
    <dbReference type="NCBI Taxonomy" id="41462"/>
    <lineage>
        <taxon>Eukaryota</taxon>
        <taxon>Viridiplantae</taxon>
        <taxon>Chlorophyta</taxon>
        <taxon>core chlorophytes</taxon>
        <taxon>Trebouxiophyceae</taxon>
        <taxon>Trebouxiales</taxon>
        <taxon>Trebouxiaceae</taxon>
        <taxon>Myrmecia</taxon>
    </lineage>
</organism>
<accession>A0AAW1QE96</accession>
<feature type="repeat" description="RCC1" evidence="2">
    <location>
        <begin position="159"/>
        <end position="209"/>
    </location>
</feature>
<dbReference type="Pfam" id="PF25390">
    <property type="entry name" value="WD40_RLD"/>
    <property type="match status" value="1"/>
</dbReference>
<feature type="repeat" description="RCC1" evidence="2">
    <location>
        <begin position="362"/>
        <end position="416"/>
    </location>
</feature>
<feature type="repeat" description="RCC1" evidence="2">
    <location>
        <begin position="210"/>
        <end position="255"/>
    </location>
</feature>
<keyword evidence="1" id="KW-0677">Repeat</keyword>
<evidence type="ECO:0000256" key="3">
    <source>
        <dbReference type="SAM" id="MobiDB-lite"/>
    </source>
</evidence>
<dbReference type="AlphaFoldDB" id="A0AAW1QE96"/>
<dbReference type="PANTHER" id="PTHR22870:SF408">
    <property type="entry name" value="OS09G0560450 PROTEIN"/>
    <property type="match status" value="1"/>
</dbReference>
<dbReference type="EMBL" id="JALJOR010000003">
    <property type="protein sequence ID" value="KAK9819732.1"/>
    <property type="molecule type" value="Genomic_DNA"/>
</dbReference>
<name>A0AAW1QE96_9CHLO</name>
<gene>
    <name evidence="5" type="ORF">WJX72_001724</name>
</gene>
<dbReference type="PANTHER" id="PTHR22870">
    <property type="entry name" value="REGULATOR OF CHROMOSOME CONDENSATION"/>
    <property type="match status" value="1"/>
</dbReference>
<sequence>MTVEAADPTDSASRSSSKRAPSKRQNSSVGILCRNVPAYVREPPIEAVVFGWGVSEDGQLGVEGAADVLAPKVIEALLGTRLKGRSFLSSPLVAGSRNTLAIDADGQLLSWGWNARGTLGHNHSRGTERKPRRVAALKGVNILQTSIGGWHCLAVDDKGQAYAWGGNEYGQCGLDLPKRDLVVPTPCMSHLRIRQVAAGGMHSCALTETGKVWVWGEPWGEFSMTLDRKPRALPDVTGIAKIACGAFHNLALNRDGQVFAWGINDFGQLGNGTTFYETSPTAVVGLKGESITDIAAGGWHSLALTVSGEVYVWGRGEYGRLGLGDKSGSSRLRASKVRAMEGHKVVQASCGGTHTCVLTAEARLFTWGRGSFGRLGTNSQKDCYSPVEVLLPGGPERWRVISISCGGRHTLALALPDNGEVEDMLTKRASFRNRNTSSDAEEQVVRDILEDYDLDEEDDLQEGLELQDDLDDDVGPSGHDEVGVGGATLTASLEAAEREQDEIEAASDSKDQPPKEGQTEDDFALTASSSPEAPGLRASPPRIESMLAALDMQDPSLHET</sequence>
<proteinExistence type="predicted"/>
<evidence type="ECO:0000313" key="5">
    <source>
        <dbReference type="EMBL" id="KAK9819732.1"/>
    </source>
</evidence>
<feature type="compositionally biased region" description="Basic and acidic residues" evidence="3">
    <location>
        <begin position="507"/>
        <end position="518"/>
    </location>
</feature>
<feature type="region of interest" description="Disordered" evidence="3">
    <location>
        <begin position="492"/>
        <end position="543"/>
    </location>
</feature>
<reference evidence="5 6" key="1">
    <citation type="journal article" date="2024" name="Nat. Commun.">
        <title>Phylogenomics reveals the evolutionary origins of lichenization in chlorophyte algae.</title>
        <authorList>
            <person name="Puginier C."/>
            <person name="Libourel C."/>
            <person name="Otte J."/>
            <person name="Skaloud P."/>
            <person name="Haon M."/>
            <person name="Grisel S."/>
            <person name="Petersen M."/>
            <person name="Berrin J.G."/>
            <person name="Delaux P.M."/>
            <person name="Dal Grande F."/>
            <person name="Keller J."/>
        </authorList>
    </citation>
    <scope>NUCLEOTIDE SEQUENCE [LARGE SCALE GENOMIC DNA]</scope>
    <source>
        <strain evidence="5 6">SAG 2043</strain>
    </source>
</reference>
<evidence type="ECO:0000313" key="6">
    <source>
        <dbReference type="Proteomes" id="UP001489004"/>
    </source>
</evidence>
<dbReference type="Gene3D" id="2.130.10.30">
    <property type="entry name" value="Regulator of chromosome condensation 1/beta-lactamase-inhibitor protein II"/>
    <property type="match status" value="2"/>
</dbReference>
<dbReference type="InterPro" id="IPR009091">
    <property type="entry name" value="RCC1/BLIP-II"/>
</dbReference>
<feature type="domain" description="RCC1-like" evidence="4">
    <location>
        <begin position="49"/>
        <end position="412"/>
    </location>
</feature>
<feature type="repeat" description="RCC1" evidence="2">
    <location>
        <begin position="106"/>
        <end position="158"/>
    </location>
</feature>
<feature type="region of interest" description="Disordered" evidence="3">
    <location>
        <begin position="1"/>
        <end position="27"/>
    </location>
</feature>
<feature type="repeat" description="RCC1" evidence="2">
    <location>
        <begin position="308"/>
        <end position="361"/>
    </location>
</feature>
<protein>
    <recommendedName>
        <fullName evidence="4">RCC1-like domain-containing protein</fullName>
    </recommendedName>
</protein>
<dbReference type="Proteomes" id="UP001489004">
    <property type="component" value="Unassembled WGS sequence"/>
</dbReference>
<evidence type="ECO:0000256" key="2">
    <source>
        <dbReference type="PROSITE-ProRule" id="PRU00235"/>
    </source>
</evidence>
<dbReference type="InterPro" id="IPR000408">
    <property type="entry name" value="Reg_chr_condens"/>
</dbReference>
<keyword evidence="6" id="KW-1185">Reference proteome</keyword>
<dbReference type="PRINTS" id="PR00633">
    <property type="entry name" value="RCCNDNSATION"/>
</dbReference>
<feature type="compositionally biased region" description="Low complexity" evidence="3">
    <location>
        <begin position="1"/>
        <end position="15"/>
    </location>
</feature>
<dbReference type="InterPro" id="IPR058923">
    <property type="entry name" value="RCC1-like_dom"/>
</dbReference>
<dbReference type="PROSITE" id="PS50012">
    <property type="entry name" value="RCC1_3"/>
    <property type="match status" value="7"/>
</dbReference>
<evidence type="ECO:0000256" key="1">
    <source>
        <dbReference type="ARBA" id="ARBA00022737"/>
    </source>
</evidence>
<feature type="repeat" description="RCC1" evidence="2">
    <location>
        <begin position="256"/>
        <end position="307"/>
    </location>
</feature>
<dbReference type="PROSITE" id="PS00626">
    <property type="entry name" value="RCC1_2"/>
    <property type="match status" value="2"/>
</dbReference>
<dbReference type="SUPFAM" id="SSF50985">
    <property type="entry name" value="RCC1/BLIP-II"/>
    <property type="match status" value="1"/>
</dbReference>
<feature type="repeat" description="RCC1" evidence="2">
    <location>
        <begin position="47"/>
        <end position="105"/>
    </location>
</feature>